<dbReference type="Pfam" id="PF13551">
    <property type="entry name" value="HTH_29"/>
    <property type="match status" value="1"/>
</dbReference>
<dbReference type="RefSeq" id="WP_218252241.1">
    <property type="nucleotide sequence ID" value="NZ_JABXWD010000127.1"/>
</dbReference>
<evidence type="ECO:0000313" key="1">
    <source>
        <dbReference type="EMBL" id="MBV6341607.1"/>
    </source>
</evidence>
<name>A0ABS6RY84_9BACT</name>
<reference evidence="1 2" key="1">
    <citation type="journal article" date="2020" name="J Geophys Res Biogeosci">
        <title>Magnetotaxis as an Adaptation to Enable Bacterial Shuttling of Microbial Sulfur and Sulfur Cycling Across Aquatic Oxic#Anoxic Interfaces.</title>
        <authorList>
            <person name="Li J."/>
            <person name="Liu P."/>
            <person name="Wang J."/>
            <person name="Roberts A.P."/>
            <person name="Pan Y."/>
        </authorList>
    </citation>
    <scope>NUCLEOTIDE SEQUENCE [LARGE SCALE GENOMIC DNA]</scope>
    <source>
        <strain evidence="1 2">MYR-1_YQ</strain>
    </source>
</reference>
<gene>
    <name evidence="1" type="ORF">HWQ67_08415</name>
</gene>
<dbReference type="EMBL" id="JABXWD010000127">
    <property type="protein sequence ID" value="MBV6341607.1"/>
    <property type="molecule type" value="Genomic_DNA"/>
</dbReference>
<evidence type="ECO:0000313" key="2">
    <source>
        <dbReference type="Proteomes" id="UP001196980"/>
    </source>
</evidence>
<organism evidence="1 2">
    <name type="scientific">Candidatus Magnetobacterium casense</name>
    <dbReference type="NCBI Taxonomy" id="1455061"/>
    <lineage>
        <taxon>Bacteria</taxon>
        <taxon>Pseudomonadati</taxon>
        <taxon>Nitrospirota</taxon>
        <taxon>Thermodesulfovibrionia</taxon>
        <taxon>Thermodesulfovibrionales</taxon>
        <taxon>Candidatus Magnetobacteriaceae</taxon>
        <taxon>Candidatus Magnetobacterium</taxon>
    </lineage>
</organism>
<sequence>MRDFLDKEERAVLIEAHRAEREKKLAYRINAILLLDEGYEYSEVSQILFLDNTTIRRYEKEYKDGGLDELLTDKYKGGG</sequence>
<accession>A0ABS6RY84</accession>
<keyword evidence="2" id="KW-1185">Reference proteome</keyword>
<dbReference type="Proteomes" id="UP001196980">
    <property type="component" value="Unassembled WGS sequence"/>
</dbReference>
<protein>
    <submittedName>
        <fullName evidence="1">Helix-turn-helix domain-containing protein</fullName>
    </submittedName>
</protein>
<comment type="caution">
    <text evidence="1">The sequence shown here is derived from an EMBL/GenBank/DDBJ whole genome shotgun (WGS) entry which is preliminary data.</text>
</comment>
<proteinExistence type="predicted"/>